<gene>
    <name evidence="2" type="ORF">LEP1GSC194_1026</name>
</gene>
<dbReference type="EMBL" id="ANIK01000111">
    <property type="protein sequence ID" value="EMJ91249.1"/>
    <property type="molecule type" value="Genomic_DNA"/>
</dbReference>
<protein>
    <recommendedName>
        <fullName evidence="1">Cyanophage baseplate Pam3 plug gp18 domain-containing protein</fullName>
    </recommendedName>
</protein>
<dbReference type="AlphaFoldDB" id="M6CHM6"/>
<dbReference type="Proteomes" id="UP000011988">
    <property type="component" value="Unassembled WGS sequence"/>
</dbReference>
<evidence type="ECO:0000259" key="1">
    <source>
        <dbReference type="Pfam" id="PF22479"/>
    </source>
</evidence>
<dbReference type="RefSeq" id="WP_020774995.1">
    <property type="nucleotide sequence ID" value="NZ_ANIK01000111.1"/>
</dbReference>
<evidence type="ECO:0000313" key="3">
    <source>
        <dbReference type="Proteomes" id="UP000011988"/>
    </source>
</evidence>
<comment type="caution">
    <text evidence="2">The sequence shown here is derived from an EMBL/GenBank/DDBJ whole genome shotgun (WGS) entry which is preliminary data.</text>
</comment>
<proteinExistence type="predicted"/>
<dbReference type="OrthoDB" id="329964at2"/>
<organism evidence="2 3">
    <name type="scientific">Leptospira alstonii serovar Sichuan str. 79601</name>
    <dbReference type="NCBI Taxonomy" id="1218565"/>
    <lineage>
        <taxon>Bacteria</taxon>
        <taxon>Pseudomonadati</taxon>
        <taxon>Spirochaetota</taxon>
        <taxon>Spirochaetia</taxon>
        <taxon>Leptospirales</taxon>
        <taxon>Leptospiraceae</taxon>
        <taxon>Leptospira</taxon>
    </lineage>
</organism>
<reference evidence="2 3" key="1">
    <citation type="submission" date="2013-01" db="EMBL/GenBank/DDBJ databases">
        <authorList>
            <person name="Harkins D.M."/>
            <person name="Durkin A.S."/>
            <person name="Brinkac L.M."/>
            <person name="Haft D.H."/>
            <person name="Selengut J.D."/>
            <person name="Sanka R."/>
            <person name="DePew J."/>
            <person name="Purushe J."/>
            <person name="Galloway R.L."/>
            <person name="Vinetz J.M."/>
            <person name="Sutton G.G."/>
            <person name="Nierman W.C."/>
            <person name="Fouts D.E."/>
        </authorList>
    </citation>
    <scope>NUCLEOTIDE SEQUENCE [LARGE SCALE GENOMIC DNA]</scope>
    <source>
        <strain evidence="2 3">79601</strain>
    </source>
</reference>
<name>M6CHM6_9LEPT</name>
<dbReference type="Pfam" id="PF22479">
    <property type="entry name" value="Pam3_gp18"/>
    <property type="match status" value="1"/>
</dbReference>
<evidence type="ECO:0000313" key="2">
    <source>
        <dbReference type="EMBL" id="EMJ91249.1"/>
    </source>
</evidence>
<sequence length="112" mass="13122">MNEYRYLPVDPNTFPIRYTYTIGVEEYEFEFAHNKIENFITVVVRDRDDKDLFASRLVYGVPLNHAVVDGFPVTILLTPFDLDDYYREEFKDIPVNLETFGAGVKIYIGVKE</sequence>
<accession>M6CHM6</accession>
<feature type="domain" description="Cyanophage baseplate Pam3 plug gp18" evidence="1">
    <location>
        <begin position="4"/>
        <end position="109"/>
    </location>
</feature>
<dbReference type="PATRIC" id="fig|1218565.3.peg.4113"/>
<dbReference type="InterPro" id="IPR054252">
    <property type="entry name" value="Pam3_gp18"/>
</dbReference>